<feature type="transmembrane region" description="Helical" evidence="1">
    <location>
        <begin position="20"/>
        <end position="40"/>
    </location>
</feature>
<evidence type="ECO:0000313" key="2">
    <source>
        <dbReference type="EMBL" id="QUV93968.1"/>
    </source>
</evidence>
<reference evidence="2 3" key="1">
    <citation type="submission" date="2021-03" db="EMBL/GenBank/DDBJ databases">
        <title>Genomic and phenotypic characterization of Chloracidobacterium isolates provides evidence for multiple species.</title>
        <authorList>
            <person name="Saini M.K."/>
            <person name="Costas A.M.G."/>
            <person name="Tank M."/>
            <person name="Bryant D.A."/>
        </authorList>
    </citation>
    <scope>NUCLEOTIDE SEQUENCE [LARGE SCALE GENOMIC DNA]</scope>
    <source>
        <strain evidence="2 3">N</strain>
    </source>
</reference>
<evidence type="ECO:0000313" key="3">
    <source>
        <dbReference type="Proteomes" id="UP000677668"/>
    </source>
</evidence>
<gene>
    <name evidence="2" type="ORF">J8C05_00445</name>
</gene>
<keyword evidence="1" id="KW-0812">Transmembrane</keyword>
<sequence length="175" mass="19682">MFELETPTAASETNSRRTLFLILAATFVVVSAVVGLVMWWEKQGRETAAVKMSEGMLRAGNPEYDDYLQREGVRLVTLDRLVVNGEASDRYEYICRIENRGNRPLTGIELRVYLIDMEEKTIVEKLAYPLAAQNLKQLAPGQSITARPTLTGVKTPESDVRDFLCVVNGLRFARP</sequence>
<protein>
    <submittedName>
        <fullName evidence="2">Uncharacterized protein</fullName>
    </submittedName>
</protein>
<keyword evidence="1" id="KW-1133">Transmembrane helix</keyword>
<dbReference type="Proteomes" id="UP000677668">
    <property type="component" value="Chromosome 1"/>
</dbReference>
<dbReference type="EMBL" id="CP072642">
    <property type="protein sequence ID" value="QUV93968.1"/>
    <property type="molecule type" value="Genomic_DNA"/>
</dbReference>
<keyword evidence="1" id="KW-0472">Membrane</keyword>
<keyword evidence="3" id="KW-1185">Reference proteome</keyword>
<name>A0ABX8AZ47_9BACT</name>
<evidence type="ECO:0000256" key="1">
    <source>
        <dbReference type="SAM" id="Phobius"/>
    </source>
</evidence>
<dbReference type="RefSeq" id="WP_211422297.1">
    <property type="nucleotide sequence ID" value="NZ_CP072642.1"/>
</dbReference>
<proteinExistence type="predicted"/>
<accession>A0ABX8AZ47</accession>
<organism evidence="2 3">
    <name type="scientific">Chloracidobacterium sp. N</name>
    <dbReference type="NCBI Taxonomy" id="2821540"/>
    <lineage>
        <taxon>Bacteria</taxon>
        <taxon>Pseudomonadati</taxon>
        <taxon>Acidobacteriota</taxon>
        <taxon>Terriglobia</taxon>
        <taxon>Terriglobales</taxon>
        <taxon>Acidobacteriaceae</taxon>
        <taxon>Chloracidobacterium</taxon>
        <taxon>Chloracidobacterium aggregatum</taxon>
    </lineage>
</organism>